<feature type="signal peptide" evidence="2">
    <location>
        <begin position="1"/>
        <end position="31"/>
    </location>
</feature>
<dbReference type="Pfam" id="PF14478">
    <property type="entry name" value="DUF4430"/>
    <property type="match status" value="1"/>
</dbReference>
<gene>
    <name evidence="4" type="ORF">J2Z22_002642</name>
</gene>
<dbReference type="RefSeq" id="WP_312001105.1">
    <property type="nucleotide sequence ID" value="NZ_JAUSUY010000010.1"/>
</dbReference>
<dbReference type="InterPro" id="IPR027954">
    <property type="entry name" value="Transcobalamin-like_C"/>
</dbReference>
<protein>
    <recommendedName>
        <fullName evidence="3">Transcobalamin-like C-terminal domain-containing protein</fullName>
    </recommendedName>
</protein>
<evidence type="ECO:0000256" key="2">
    <source>
        <dbReference type="SAM" id="SignalP"/>
    </source>
</evidence>
<feature type="domain" description="Transcobalamin-like C-terminal" evidence="3">
    <location>
        <begin position="204"/>
        <end position="279"/>
    </location>
</feature>
<dbReference type="PROSITE" id="PS51257">
    <property type="entry name" value="PROKAR_LIPOPROTEIN"/>
    <property type="match status" value="1"/>
</dbReference>
<accession>A0ABU3H8E4</accession>
<evidence type="ECO:0000313" key="5">
    <source>
        <dbReference type="Proteomes" id="UP001248709"/>
    </source>
</evidence>
<reference evidence="4 5" key="1">
    <citation type="submission" date="2023-07" db="EMBL/GenBank/DDBJ databases">
        <title>Genomic Encyclopedia of Type Strains, Phase IV (KMG-IV): sequencing the most valuable type-strain genomes for metagenomic binning, comparative biology and taxonomic classification.</title>
        <authorList>
            <person name="Goeker M."/>
        </authorList>
    </citation>
    <scope>NUCLEOTIDE SEQUENCE [LARGE SCALE GENOMIC DNA]</scope>
    <source>
        <strain evidence="4 5">T98</strain>
    </source>
</reference>
<feature type="chain" id="PRO_5046157794" description="Transcobalamin-like C-terminal domain-containing protein" evidence="2">
    <location>
        <begin position="32"/>
        <end position="290"/>
    </location>
</feature>
<organism evidence="4 5">
    <name type="scientific">Paenibacillus forsythiae</name>
    <dbReference type="NCBI Taxonomy" id="365616"/>
    <lineage>
        <taxon>Bacteria</taxon>
        <taxon>Bacillati</taxon>
        <taxon>Bacillota</taxon>
        <taxon>Bacilli</taxon>
        <taxon>Bacillales</taxon>
        <taxon>Paenibacillaceae</taxon>
        <taxon>Paenibacillus</taxon>
    </lineage>
</organism>
<evidence type="ECO:0000313" key="4">
    <source>
        <dbReference type="EMBL" id="MDT3427106.1"/>
    </source>
</evidence>
<dbReference type="Proteomes" id="UP001248709">
    <property type="component" value="Unassembled WGS sequence"/>
</dbReference>
<evidence type="ECO:0000256" key="1">
    <source>
        <dbReference type="SAM" id="MobiDB-lite"/>
    </source>
</evidence>
<feature type="compositionally biased region" description="Low complexity" evidence="1">
    <location>
        <begin position="27"/>
        <end position="162"/>
    </location>
</feature>
<evidence type="ECO:0000259" key="3">
    <source>
        <dbReference type="Pfam" id="PF14478"/>
    </source>
</evidence>
<dbReference type="EMBL" id="JAUSUY010000010">
    <property type="protein sequence ID" value="MDT3427106.1"/>
    <property type="molecule type" value="Genomic_DNA"/>
</dbReference>
<proteinExistence type="predicted"/>
<dbReference type="Gene3D" id="2.170.130.30">
    <property type="match status" value="1"/>
</dbReference>
<keyword evidence="5" id="KW-1185">Reference proteome</keyword>
<keyword evidence="2" id="KW-0732">Signal</keyword>
<name>A0ABU3H8E4_9BACL</name>
<feature type="region of interest" description="Disordered" evidence="1">
    <location>
        <begin position="27"/>
        <end position="177"/>
    </location>
</feature>
<comment type="caution">
    <text evidence="4">The sequence shown here is derived from an EMBL/GenBank/DDBJ whole genome shotgun (WGS) entry which is preliminary data.</text>
</comment>
<sequence>MMSTRKAGARPLAPLLLAAALLAGCAQEPTAAPASSPAPGIAAGQTAGGAAAPASAMPEAGTAAPGASPAPGSPPAAVASAAAQASAGPASARPQSPGASQPPGDGIAAASQAAASAGAASPGPAAQGAQPQASAAAAQAAPPSAAVKPAAPAQPKATAAGPSPSPSGGGQPAADQAAAVTMSIVGDDELGTILPPTPVQVEEGDSALDVLKRVTRQHKIQMEFRGAKAAGYVEGIANLYELDRGAESGWMYRVNGKFPSESAGSYGLKPGDTVEWLYTLDMGKDLGASK</sequence>